<feature type="transmembrane region" description="Helical" evidence="1">
    <location>
        <begin position="214"/>
        <end position="233"/>
    </location>
</feature>
<evidence type="ECO:0000313" key="2">
    <source>
        <dbReference type="EMBL" id="KZV30878.1"/>
    </source>
</evidence>
<name>A0A2Z7BFH3_9LAMI</name>
<dbReference type="Proteomes" id="UP000250235">
    <property type="component" value="Unassembled WGS sequence"/>
</dbReference>
<keyword evidence="1" id="KW-0472">Membrane</keyword>
<accession>A0A2Z7BFH3</accession>
<dbReference type="AlphaFoldDB" id="A0A2Z7BFH3"/>
<protein>
    <submittedName>
        <fullName evidence="2">Uncharacterized protein</fullName>
    </submittedName>
</protein>
<organism evidence="2 3">
    <name type="scientific">Dorcoceras hygrometricum</name>
    <dbReference type="NCBI Taxonomy" id="472368"/>
    <lineage>
        <taxon>Eukaryota</taxon>
        <taxon>Viridiplantae</taxon>
        <taxon>Streptophyta</taxon>
        <taxon>Embryophyta</taxon>
        <taxon>Tracheophyta</taxon>
        <taxon>Spermatophyta</taxon>
        <taxon>Magnoliopsida</taxon>
        <taxon>eudicotyledons</taxon>
        <taxon>Gunneridae</taxon>
        <taxon>Pentapetalae</taxon>
        <taxon>asterids</taxon>
        <taxon>lamiids</taxon>
        <taxon>Lamiales</taxon>
        <taxon>Gesneriaceae</taxon>
        <taxon>Didymocarpoideae</taxon>
        <taxon>Trichosporeae</taxon>
        <taxon>Loxocarpinae</taxon>
        <taxon>Dorcoceras</taxon>
    </lineage>
</organism>
<gene>
    <name evidence="2" type="ORF">F511_10812</name>
</gene>
<keyword evidence="1" id="KW-0812">Transmembrane</keyword>
<evidence type="ECO:0000256" key="1">
    <source>
        <dbReference type="SAM" id="Phobius"/>
    </source>
</evidence>
<proteinExistence type="predicted"/>
<dbReference type="EMBL" id="KV007788">
    <property type="protein sequence ID" value="KZV30878.1"/>
    <property type="molecule type" value="Genomic_DNA"/>
</dbReference>
<sequence length="336" mass="37599">MFFNKLFNSCSLSCCLSLSQHFAQQLFLFCIWFLLLCNPVDWYKIFSLCNNFASGFSFHCAATGCPDVDLEVLATGCTVACDWYIILLLDAYQQLVYCSLRLDVLLIASGCTSYLLVSLESCTCWFLAQNHLLNLSAKAKRCRINLFKRHRFAIANSKYHLLVNSSLRLDTSSSLTLLFTTTDCDDITTDVIIADSRFLLVLCLDPTTDSSSCLLIMLMSLLMSSLLIQRLILLTSSSLIQLLRFLSSADLYALALLLVFLHLLIMMSSPMTSSSMVHLDVPAGSSSSSSACSWFLSFQLIHFAPAGSTWPPPDYEQLTQLWTSPLLIQLPYTMMN</sequence>
<reference evidence="2 3" key="1">
    <citation type="journal article" date="2015" name="Proc. Natl. Acad. Sci. U.S.A.">
        <title>The resurrection genome of Boea hygrometrica: A blueprint for survival of dehydration.</title>
        <authorList>
            <person name="Xiao L."/>
            <person name="Yang G."/>
            <person name="Zhang L."/>
            <person name="Yang X."/>
            <person name="Zhao S."/>
            <person name="Ji Z."/>
            <person name="Zhou Q."/>
            <person name="Hu M."/>
            <person name="Wang Y."/>
            <person name="Chen M."/>
            <person name="Xu Y."/>
            <person name="Jin H."/>
            <person name="Xiao X."/>
            <person name="Hu G."/>
            <person name="Bao F."/>
            <person name="Hu Y."/>
            <person name="Wan P."/>
            <person name="Li L."/>
            <person name="Deng X."/>
            <person name="Kuang T."/>
            <person name="Xiang C."/>
            <person name="Zhu J.K."/>
            <person name="Oliver M.J."/>
            <person name="He Y."/>
        </authorList>
    </citation>
    <scope>NUCLEOTIDE SEQUENCE [LARGE SCALE GENOMIC DNA]</scope>
    <source>
        <strain evidence="3">cv. XS01</strain>
    </source>
</reference>
<feature type="transmembrane region" description="Helical" evidence="1">
    <location>
        <begin position="245"/>
        <end position="267"/>
    </location>
</feature>
<keyword evidence="3" id="KW-1185">Reference proteome</keyword>
<keyword evidence="1" id="KW-1133">Transmembrane helix</keyword>
<evidence type="ECO:0000313" key="3">
    <source>
        <dbReference type="Proteomes" id="UP000250235"/>
    </source>
</evidence>